<dbReference type="SUPFAM" id="SSF54637">
    <property type="entry name" value="Thioesterase/thiol ester dehydrase-isomerase"/>
    <property type="match status" value="1"/>
</dbReference>
<evidence type="ECO:0000313" key="1">
    <source>
        <dbReference type="EMBL" id="CDK27359.1"/>
    </source>
</evidence>
<evidence type="ECO:0000313" key="2">
    <source>
        <dbReference type="Proteomes" id="UP000019384"/>
    </source>
</evidence>
<dbReference type="AlphaFoldDB" id="W6MLH5"/>
<dbReference type="HOGENOM" id="CLU_068293_0_0_1"/>
<dbReference type="STRING" id="1382522.W6MLH5"/>
<dbReference type="PANTHER" id="PTHR28152:SF1">
    <property type="entry name" value="HYDROXYACYL-THIOESTER DEHYDRATASE TYPE 2, MITOCHONDRIAL"/>
    <property type="match status" value="1"/>
</dbReference>
<dbReference type="GO" id="GO:0005739">
    <property type="term" value="C:mitochondrion"/>
    <property type="evidence" value="ECO:0007669"/>
    <property type="project" value="TreeGrafter"/>
</dbReference>
<dbReference type="Gene3D" id="3.10.129.10">
    <property type="entry name" value="Hotdog Thioesterase"/>
    <property type="match status" value="1"/>
</dbReference>
<gene>
    <name evidence="1" type="ORF">KUCA_T00003337001</name>
</gene>
<keyword evidence="2" id="KW-1185">Reference proteome</keyword>
<organism evidence="1 2">
    <name type="scientific">Kuraishia capsulata CBS 1993</name>
    <dbReference type="NCBI Taxonomy" id="1382522"/>
    <lineage>
        <taxon>Eukaryota</taxon>
        <taxon>Fungi</taxon>
        <taxon>Dikarya</taxon>
        <taxon>Ascomycota</taxon>
        <taxon>Saccharomycotina</taxon>
        <taxon>Pichiomycetes</taxon>
        <taxon>Pichiales</taxon>
        <taxon>Pichiaceae</taxon>
        <taxon>Kuraishia</taxon>
    </lineage>
</organism>
<dbReference type="EMBL" id="HG793128">
    <property type="protein sequence ID" value="CDK27359.1"/>
    <property type="molecule type" value="Genomic_DNA"/>
</dbReference>
<accession>W6MLH5</accession>
<dbReference type="GeneID" id="34520742"/>
<reference evidence="1" key="1">
    <citation type="submission" date="2013-12" db="EMBL/GenBank/DDBJ databases">
        <authorList>
            <person name="Genoscope - CEA"/>
        </authorList>
    </citation>
    <scope>NUCLEOTIDE SEQUENCE</scope>
    <source>
        <strain evidence="1">CBS 1993</strain>
    </source>
</reference>
<proteinExistence type="predicted"/>
<dbReference type="OrthoDB" id="3257538at2759"/>
<name>W6MLH5_9ASCO</name>
<dbReference type="GO" id="GO:0019171">
    <property type="term" value="F:(3R)-hydroxyacyl-[acyl-carrier-protein] dehydratase activity"/>
    <property type="evidence" value="ECO:0007669"/>
    <property type="project" value="TreeGrafter"/>
</dbReference>
<protein>
    <recommendedName>
        <fullName evidence="3">MaoC-like domain-containing protein</fullName>
    </recommendedName>
</protein>
<dbReference type="Proteomes" id="UP000019384">
    <property type="component" value="Unassembled WGS sequence"/>
</dbReference>
<dbReference type="PANTHER" id="PTHR28152">
    <property type="entry name" value="HYDROXYACYL-THIOESTER DEHYDRATASE TYPE 2, MITOCHONDRIAL"/>
    <property type="match status" value="1"/>
</dbReference>
<evidence type="ECO:0008006" key="3">
    <source>
        <dbReference type="Google" id="ProtNLM"/>
    </source>
</evidence>
<dbReference type="InterPro" id="IPR029069">
    <property type="entry name" value="HotDog_dom_sf"/>
</dbReference>
<sequence>MIRRFSNCSRILSELTTQDCWTRLEEIKHRVVGSEWSLLDDGLSAYHAKQYYITLQSVLKNNTMAFMNASKTVDGKLSQFQKELDEKFRKGLPVFPGYEFIYCTPMSSENELSFDGYDNHESISEFDQNLMKYTRDFFRRRMWTGGDIRFSRRDSGLHYGDAIRLVEKVKRMRYMGSDPLARSFKSFVDYERLFLDEETNSVISSELRRIVFLNDTFHEKEYVPETIDNEADFETKVTPSHVSNMRVSSLTFNSHKIHYDRDYATNVEKYPDLVVEGPLLVGLLLQSFHDNFGEHEMAQFTYKIMAPVMVNEEIRLCIKEMGPTNWSLWIDNGLDKNILKGKLKCYSKE</sequence>
<reference evidence="1" key="2">
    <citation type="submission" date="2014-02" db="EMBL/GenBank/DDBJ databases">
        <title>Complete DNA sequence of /Kuraishia capsulata/ illustrates novel genomic features among budding yeasts (/Saccharomycotina/).</title>
        <authorList>
            <person name="Morales L."/>
            <person name="Noel B."/>
            <person name="Porcel B."/>
            <person name="Marcet-Houben M."/>
            <person name="Hullo M-F."/>
            <person name="Sacerdot C."/>
            <person name="Tekaia F."/>
            <person name="Leh-Louis V."/>
            <person name="Despons L."/>
            <person name="Khanna V."/>
            <person name="Aury J-M."/>
            <person name="Barbe V."/>
            <person name="Couloux A."/>
            <person name="Labadie K."/>
            <person name="Pelletier E."/>
            <person name="Souciet J-L."/>
            <person name="Boekhout T."/>
            <person name="Gabaldon T."/>
            <person name="Wincker P."/>
            <person name="Dujon B."/>
        </authorList>
    </citation>
    <scope>NUCLEOTIDE SEQUENCE</scope>
    <source>
        <strain evidence="1">CBS 1993</strain>
    </source>
</reference>
<dbReference type="InterPro" id="IPR052741">
    <property type="entry name" value="Mitochondrial_HTD2"/>
</dbReference>
<dbReference type="RefSeq" id="XP_022459354.1">
    <property type="nucleotide sequence ID" value="XM_022601742.1"/>
</dbReference>